<organism evidence="2">
    <name type="scientific">marine sediment metagenome</name>
    <dbReference type="NCBI Taxonomy" id="412755"/>
    <lineage>
        <taxon>unclassified sequences</taxon>
        <taxon>metagenomes</taxon>
        <taxon>ecological metagenomes</taxon>
    </lineage>
</organism>
<name>X1SD18_9ZZZZ</name>
<dbReference type="Pfam" id="PF01370">
    <property type="entry name" value="Epimerase"/>
    <property type="match status" value="1"/>
</dbReference>
<dbReference type="PANTHER" id="PTHR43238:SF1">
    <property type="entry name" value="GDP-L-FUCOSE SYNTHASE"/>
    <property type="match status" value="1"/>
</dbReference>
<dbReference type="SUPFAM" id="SSF51735">
    <property type="entry name" value="NAD(P)-binding Rossmann-fold domains"/>
    <property type="match status" value="1"/>
</dbReference>
<proteinExistence type="predicted"/>
<dbReference type="InterPro" id="IPR036291">
    <property type="entry name" value="NAD(P)-bd_dom_sf"/>
</dbReference>
<comment type="caution">
    <text evidence="2">The sequence shown here is derived from an EMBL/GenBank/DDBJ whole genome shotgun (WGS) entry which is preliminary data.</text>
</comment>
<evidence type="ECO:0000313" key="2">
    <source>
        <dbReference type="EMBL" id="GAI90912.1"/>
    </source>
</evidence>
<dbReference type="InterPro" id="IPR001509">
    <property type="entry name" value="Epimerase_deHydtase"/>
</dbReference>
<feature type="domain" description="NAD-dependent epimerase/dehydratase" evidence="1">
    <location>
        <begin position="7"/>
        <end position="194"/>
    </location>
</feature>
<feature type="non-terminal residue" evidence="2">
    <location>
        <position position="195"/>
    </location>
</feature>
<gene>
    <name evidence="2" type="ORF">S12H4_28611</name>
</gene>
<evidence type="ECO:0000259" key="1">
    <source>
        <dbReference type="Pfam" id="PF01370"/>
    </source>
</evidence>
<reference evidence="2" key="1">
    <citation type="journal article" date="2014" name="Front. Microbiol.">
        <title>High frequency of phylogenetically diverse reductive dehalogenase-homologous genes in deep subseafloor sedimentary metagenomes.</title>
        <authorList>
            <person name="Kawai M."/>
            <person name="Futagami T."/>
            <person name="Toyoda A."/>
            <person name="Takaki Y."/>
            <person name="Nishi S."/>
            <person name="Hori S."/>
            <person name="Arai W."/>
            <person name="Tsubouchi T."/>
            <person name="Morono Y."/>
            <person name="Uchiyama I."/>
            <person name="Ito T."/>
            <person name="Fujiyama A."/>
            <person name="Inagaki F."/>
            <person name="Takami H."/>
        </authorList>
    </citation>
    <scope>NUCLEOTIDE SEQUENCE</scope>
    <source>
        <strain evidence="2">Expedition CK06-06</strain>
    </source>
</reference>
<dbReference type="Gene3D" id="3.40.50.720">
    <property type="entry name" value="NAD(P)-binding Rossmann-like Domain"/>
    <property type="match status" value="1"/>
</dbReference>
<accession>X1SD18</accession>
<protein>
    <recommendedName>
        <fullName evidence="1">NAD-dependent epimerase/dehydratase domain-containing protein</fullName>
    </recommendedName>
</protein>
<dbReference type="GO" id="GO:0050577">
    <property type="term" value="F:GDP-L-fucose synthase activity"/>
    <property type="evidence" value="ECO:0007669"/>
    <property type="project" value="TreeGrafter"/>
</dbReference>
<sequence length="195" mass="21990">MFKDKKVLVAGGTGFVGVNLINRLLSLGANVRATIHRKDPVILDKRIEYVICDLTRMEDCKRVVSDMDYVFMCAANTSGAAVMASTPLVQVTPNIVMNSQMLEAAYFAKVKKFVWLSSNAAYPPTGARPVREEEMLNGDPYETYFGVAWMKRYTEILCRMYSEKLKNPMATVVLRPSNIYGPYDDFEFETSHVMA</sequence>
<dbReference type="AlphaFoldDB" id="X1SD18"/>
<dbReference type="PANTHER" id="PTHR43238">
    <property type="entry name" value="GDP-L-FUCOSE SYNTHASE"/>
    <property type="match status" value="1"/>
</dbReference>
<dbReference type="EMBL" id="BARW01016427">
    <property type="protein sequence ID" value="GAI90912.1"/>
    <property type="molecule type" value="Genomic_DNA"/>
</dbReference>